<dbReference type="Proteomes" id="UP001610432">
    <property type="component" value="Unassembled WGS sequence"/>
</dbReference>
<sequence>MTKIKPLDSGELGRDENLNLSVWLRRTGLTHIFRQWREFDAPAQKQVEILPSSARQGEEQIEGEAVEGGEKEKAKNPSTPREATKKETKVGEDFRSHPRQIELSHAHHPLHSMNNHCSVLFKMLRGCPGSRSRVRRSMHSSCRATASPCQPSSPLRQETLSDADLLIAALCTAHASSPRESRR</sequence>
<feature type="region of interest" description="Disordered" evidence="1">
    <location>
        <begin position="48"/>
        <end position="95"/>
    </location>
</feature>
<evidence type="ECO:0000256" key="1">
    <source>
        <dbReference type="SAM" id="MobiDB-lite"/>
    </source>
</evidence>
<dbReference type="RefSeq" id="XP_070887722.1">
    <property type="nucleotide sequence ID" value="XM_071029650.1"/>
</dbReference>
<dbReference type="EMBL" id="JBFXLQ010000012">
    <property type="protein sequence ID" value="KAL2868743.1"/>
    <property type="molecule type" value="Genomic_DNA"/>
</dbReference>
<dbReference type="GeneID" id="98144722"/>
<evidence type="ECO:0000313" key="3">
    <source>
        <dbReference type="Proteomes" id="UP001610432"/>
    </source>
</evidence>
<protein>
    <submittedName>
        <fullName evidence="2">Uncharacterized protein</fullName>
    </submittedName>
</protein>
<name>A0ABR4LW22_9EURO</name>
<reference evidence="2 3" key="1">
    <citation type="submission" date="2024-07" db="EMBL/GenBank/DDBJ databases">
        <title>Section-level genome sequencing and comparative genomics of Aspergillus sections Usti and Cavernicolus.</title>
        <authorList>
            <consortium name="Lawrence Berkeley National Laboratory"/>
            <person name="Nybo J.L."/>
            <person name="Vesth T.C."/>
            <person name="Theobald S."/>
            <person name="Frisvad J.C."/>
            <person name="Larsen T.O."/>
            <person name="Kjaerboelling I."/>
            <person name="Rothschild-Mancinelli K."/>
            <person name="Lyhne E.K."/>
            <person name="Kogle M.E."/>
            <person name="Barry K."/>
            <person name="Clum A."/>
            <person name="Na H."/>
            <person name="Ledsgaard L."/>
            <person name="Lin J."/>
            <person name="Lipzen A."/>
            <person name="Kuo A."/>
            <person name="Riley R."/>
            <person name="Mondo S."/>
            <person name="Labutti K."/>
            <person name="Haridas S."/>
            <person name="Pangalinan J."/>
            <person name="Salamov A.A."/>
            <person name="Simmons B.A."/>
            <person name="Magnuson J.K."/>
            <person name="Chen J."/>
            <person name="Drula E."/>
            <person name="Henrissat B."/>
            <person name="Wiebenga A."/>
            <person name="Lubbers R.J."/>
            <person name="Gomes A.C."/>
            <person name="Macurrencykelacurrency M.R."/>
            <person name="Stajich J."/>
            <person name="Grigoriev I.V."/>
            <person name="Mortensen U.H."/>
            <person name="De Vries R.P."/>
            <person name="Baker S.E."/>
            <person name="Andersen M.R."/>
        </authorList>
    </citation>
    <scope>NUCLEOTIDE SEQUENCE [LARGE SCALE GENOMIC DNA]</scope>
    <source>
        <strain evidence="2 3">CBS 449.75</strain>
    </source>
</reference>
<comment type="caution">
    <text evidence="2">The sequence shown here is derived from an EMBL/GenBank/DDBJ whole genome shotgun (WGS) entry which is preliminary data.</text>
</comment>
<gene>
    <name evidence="2" type="ORF">BJX67DRAFT_35914</name>
</gene>
<evidence type="ECO:0000313" key="2">
    <source>
        <dbReference type="EMBL" id="KAL2868743.1"/>
    </source>
</evidence>
<keyword evidence="3" id="KW-1185">Reference proteome</keyword>
<accession>A0ABR4LW22</accession>
<proteinExistence type="predicted"/>
<organism evidence="2 3">
    <name type="scientific">Aspergillus lucknowensis</name>
    <dbReference type="NCBI Taxonomy" id="176173"/>
    <lineage>
        <taxon>Eukaryota</taxon>
        <taxon>Fungi</taxon>
        <taxon>Dikarya</taxon>
        <taxon>Ascomycota</taxon>
        <taxon>Pezizomycotina</taxon>
        <taxon>Eurotiomycetes</taxon>
        <taxon>Eurotiomycetidae</taxon>
        <taxon>Eurotiales</taxon>
        <taxon>Aspergillaceae</taxon>
        <taxon>Aspergillus</taxon>
        <taxon>Aspergillus subgen. Nidulantes</taxon>
    </lineage>
</organism>
<feature type="compositionally biased region" description="Basic and acidic residues" evidence="1">
    <location>
        <begin position="82"/>
        <end position="95"/>
    </location>
</feature>